<dbReference type="CDD" id="cd00093">
    <property type="entry name" value="HTH_XRE"/>
    <property type="match status" value="1"/>
</dbReference>
<dbReference type="SMART" id="SM00530">
    <property type="entry name" value="HTH_XRE"/>
    <property type="match status" value="1"/>
</dbReference>
<accession>A0A1H1S9W3</accession>
<name>A0A1H1S9W3_9FLAO</name>
<dbReference type="InterPro" id="IPR001387">
    <property type="entry name" value="Cro/C1-type_HTH"/>
</dbReference>
<dbReference type="InterPro" id="IPR010982">
    <property type="entry name" value="Lambda_DNA-bd_dom_sf"/>
</dbReference>
<protein>
    <submittedName>
        <fullName evidence="2">DNA-binding transcriptional regulator, XRE-family HTH domain</fullName>
    </submittedName>
</protein>
<dbReference type="PROSITE" id="PS50943">
    <property type="entry name" value="HTH_CROC1"/>
    <property type="match status" value="1"/>
</dbReference>
<dbReference type="Gene3D" id="1.10.260.40">
    <property type="entry name" value="lambda repressor-like DNA-binding domains"/>
    <property type="match status" value="1"/>
</dbReference>
<dbReference type="RefSeq" id="WP_089663738.1">
    <property type="nucleotide sequence ID" value="NZ_LT629745.1"/>
</dbReference>
<keyword evidence="3" id="KW-1185">Reference proteome</keyword>
<dbReference type="Pfam" id="PF01381">
    <property type="entry name" value="HTH_3"/>
    <property type="match status" value="1"/>
</dbReference>
<feature type="domain" description="HTH cro/C1-type" evidence="1">
    <location>
        <begin position="34"/>
        <end position="82"/>
    </location>
</feature>
<dbReference type="AlphaFoldDB" id="A0A1H1S9W3"/>
<evidence type="ECO:0000259" key="1">
    <source>
        <dbReference type="PROSITE" id="PS50943"/>
    </source>
</evidence>
<dbReference type="Proteomes" id="UP000198858">
    <property type="component" value="Chromosome I"/>
</dbReference>
<keyword evidence="2" id="KW-0238">DNA-binding</keyword>
<dbReference type="EMBL" id="LT629745">
    <property type="protein sequence ID" value="SDS44767.1"/>
    <property type="molecule type" value="Genomic_DNA"/>
</dbReference>
<gene>
    <name evidence="2" type="ORF">SAMN04488552_3192</name>
</gene>
<sequence>MIENTLKFSEHKIRFGKHIRSLRERIVSLEYPNRNISQQELSDRRGLLSKKTIGEIERGEANPTFETLIALAIVLEVSVTELFDYN</sequence>
<proteinExistence type="predicted"/>
<evidence type="ECO:0000313" key="3">
    <source>
        <dbReference type="Proteomes" id="UP000198858"/>
    </source>
</evidence>
<evidence type="ECO:0000313" key="2">
    <source>
        <dbReference type="EMBL" id="SDS44767.1"/>
    </source>
</evidence>
<dbReference type="GO" id="GO:0003677">
    <property type="term" value="F:DNA binding"/>
    <property type="evidence" value="ECO:0007669"/>
    <property type="project" value="UniProtKB-KW"/>
</dbReference>
<organism evidence="2 3">
    <name type="scientific">Christiangramia echinicola</name>
    <dbReference type="NCBI Taxonomy" id="279359"/>
    <lineage>
        <taxon>Bacteria</taxon>
        <taxon>Pseudomonadati</taxon>
        <taxon>Bacteroidota</taxon>
        <taxon>Flavobacteriia</taxon>
        <taxon>Flavobacteriales</taxon>
        <taxon>Flavobacteriaceae</taxon>
        <taxon>Christiangramia</taxon>
    </lineage>
</organism>
<reference evidence="2 3" key="1">
    <citation type="submission" date="2016-10" db="EMBL/GenBank/DDBJ databases">
        <authorList>
            <person name="Varghese N."/>
            <person name="Submissions S."/>
        </authorList>
    </citation>
    <scope>NUCLEOTIDE SEQUENCE [LARGE SCALE GENOMIC DNA]</scope>
    <source>
        <strain evidence="2 3">Mar_2010_102</strain>
    </source>
</reference>
<dbReference type="STRING" id="1250231.SAMN04488552_3192"/>
<dbReference type="SUPFAM" id="SSF47413">
    <property type="entry name" value="lambda repressor-like DNA-binding domains"/>
    <property type="match status" value="1"/>
</dbReference>